<organism evidence="3 4">
    <name type="scientific">Panagrolaimus davidi</name>
    <dbReference type="NCBI Taxonomy" id="227884"/>
    <lineage>
        <taxon>Eukaryota</taxon>
        <taxon>Metazoa</taxon>
        <taxon>Ecdysozoa</taxon>
        <taxon>Nematoda</taxon>
        <taxon>Chromadorea</taxon>
        <taxon>Rhabditida</taxon>
        <taxon>Tylenchina</taxon>
        <taxon>Panagrolaimomorpha</taxon>
        <taxon>Panagrolaimoidea</taxon>
        <taxon>Panagrolaimidae</taxon>
        <taxon>Panagrolaimus</taxon>
    </lineage>
</organism>
<proteinExistence type="predicted"/>
<dbReference type="Proteomes" id="UP000887578">
    <property type="component" value="Unplaced"/>
</dbReference>
<feature type="region of interest" description="Disordered" evidence="2">
    <location>
        <begin position="560"/>
        <end position="580"/>
    </location>
</feature>
<evidence type="ECO:0000313" key="3">
    <source>
        <dbReference type="Proteomes" id="UP000887578"/>
    </source>
</evidence>
<protein>
    <submittedName>
        <fullName evidence="4">DUF38 domain-containing protein</fullName>
    </submittedName>
</protein>
<name>A0A914QK21_9BILA</name>
<feature type="coiled-coil region" evidence="1">
    <location>
        <begin position="12"/>
        <end position="39"/>
    </location>
</feature>
<evidence type="ECO:0000313" key="4">
    <source>
        <dbReference type="WBParaSite" id="PDA_v2.g27676.t1"/>
    </source>
</evidence>
<dbReference type="AlphaFoldDB" id="A0A914QK21"/>
<evidence type="ECO:0000256" key="1">
    <source>
        <dbReference type="SAM" id="Coils"/>
    </source>
</evidence>
<accession>A0A914QK21</accession>
<sequence length="580" mass="68982">MILSKEFYDKCCHSYQNVIDELEKKIVEIEKCNDAAKGEKVNLAIYQFSKRYLTLGEYWEHCLELYEPFDKTSKNIIKRAYYHLYLNKNWSGCFRGSNYLKLDYFRHTGHWQDNIICESDLYYPHDCLKLCLRKFEQKITKPPSKDLYKRCEEMMALYPKIKAAFGDIDEWFQLLLKVNDDKYLKDNVEYRIGQNLHDVKVWKIYINHLKQTDQYKYLLGIYSKYCRFFLDDDEMKKEYEKAMLEHGPIHLPWENLFEFEKGCGMKEAEDQYCTPEEVEYGTQSSDEEDLLPFDKSICRRFYDTYEVYQDFALPGPIVLYVLKNAGHRVLQKLFFSCKWFFNKQPTPICYQLRTGPLEIYKDESLTLKPHSKEESFPKNIYITGNMFEMHDLIDFLPKFYRCEAKFICIPSAIHLSFDELKFLIGHGGVIKLDIDSCILKDEKNECVALEKIMEFLPNIERLRLNNVKITEKTPRALTSMKFNSKFNRIDINLISGEPFDTEEFLKFLIVNRIDEPSQSFYCYFTFCKEFNADFVRILQKLMEDYSTLDEEYCTVEVNVDGDENEEGSGDIFETDSSDSD</sequence>
<keyword evidence="1" id="KW-0175">Coiled coil</keyword>
<evidence type="ECO:0000256" key="2">
    <source>
        <dbReference type="SAM" id="MobiDB-lite"/>
    </source>
</evidence>
<reference evidence="4" key="1">
    <citation type="submission" date="2022-11" db="UniProtKB">
        <authorList>
            <consortium name="WormBaseParasite"/>
        </authorList>
    </citation>
    <scope>IDENTIFICATION</scope>
</reference>
<keyword evidence="3" id="KW-1185">Reference proteome</keyword>
<dbReference type="WBParaSite" id="PDA_v2.g27676.t1">
    <property type="protein sequence ID" value="PDA_v2.g27676.t1"/>
    <property type="gene ID" value="PDA_v2.g27676"/>
</dbReference>